<dbReference type="SUPFAM" id="SSF53756">
    <property type="entry name" value="UDP-Glycosyltransferase/glycogen phosphorylase"/>
    <property type="match status" value="1"/>
</dbReference>
<keyword evidence="3" id="KW-1185">Reference proteome</keyword>
<dbReference type="Pfam" id="PF00201">
    <property type="entry name" value="UDPGT"/>
    <property type="match status" value="1"/>
</dbReference>
<proteinExistence type="predicted"/>
<evidence type="ECO:0000313" key="3">
    <source>
        <dbReference type="Proteomes" id="UP000297245"/>
    </source>
</evidence>
<evidence type="ECO:0000313" key="2">
    <source>
        <dbReference type="EMBL" id="THV01912.1"/>
    </source>
</evidence>
<name>A0A4S8MHD2_DENBC</name>
<dbReference type="PANTHER" id="PTHR48045">
    <property type="entry name" value="UDP-GLYCOSYLTRANSFERASE 72B1"/>
    <property type="match status" value="1"/>
</dbReference>
<accession>A0A4S8MHD2</accession>
<organism evidence="2 3">
    <name type="scientific">Dendrothele bispora (strain CBS 962.96)</name>
    <dbReference type="NCBI Taxonomy" id="1314807"/>
    <lineage>
        <taxon>Eukaryota</taxon>
        <taxon>Fungi</taxon>
        <taxon>Dikarya</taxon>
        <taxon>Basidiomycota</taxon>
        <taxon>Agaricomycotina</taxon>
        <taxon>Agaricomycetes</taxon>
        <taxon>Agaricomycetidae</taxon>
        <taxon>Agaricales</taxon>
        <taxon>Agaricales incertae sedis</taxon>
        <taxon>Dendrothele</taxon>
    </lineage>
</organism>
<protein>
    <submittedName>
        <fullName evidence="2">UDP-Glycosyltransferase/glycogen phosphorylase</fullName>
    </submittedName>
</protein>
<dbReference type="Proteomes" id="UP000297245">
    <property type="component" value="Unassembled WGS sequence"/>
</dbReference>
<dbReference type="GO" id="GO:0008194">
    <property type="term" value="F:UDP-glycosyltransferase activity"/>
    <property type="evidence" value="ECO:0007669"/>
    <property type="project" value="InterPro"/>
</dbReference>
<dbReference type="EMBL" id="ML179083">
    <property type="protein sequence ID" value="THV01912.1"/>
    <property type="molecule type" value="Genomic_DNA"/>
</dbReference>
<dbReference type="PANTHER" id="PTHR48045:SF31">
    <property type="entry name" value="UDP-GLYCOSYLTRANSFERASE 76B1-LIKE"/>
    <property type="match status" value="1"/>
</dbReference>
<dbReference type="CDD" id="cd03784">
    <property type="entry name" value="GT1_Gtf-like"/>
    <property type="match status" value="1"/>
</dbReference>
<dbReference type="Gene3D" id="3.40.50.2000">
    <property type="entry name" value="Glycogen Phosphorylase B"/>
    <property type="match status" value="2"/>
</dbReference>
<evidence type="ECO:0000256" key="1">
    <source>
        <dbReference type="ARBA" id="ARBA00022679"/>
    </source>
</evidence>
<dbReference type="OrthoDB" id="5835829at2759"/>
<dbReference type="InterPro" id="IPR002213">
    <property type="entry name" value="UDP_glucos_trans"/>
</dbReference>
<keyword evidence="1 2" id="KW-0808">Transferase</keyword>
<reference evidence="2 3" key="1">
    <citation type="journal article" date="2019" name="Nat. Ecol. Evol.">
        <title>Megaphylogeny resolves global patterns of mushroom evolution.</title>
        <authorList>
            <person name="Varga T."/>
            <person name="Krizsan K."/>
            <person name="Foldi C."/>
            <person name="Dima B."/>
            <person name="Sanchez-Garcia M."/>
            <person name="Sanchez-Ramirez S."/>
            <person name="Szollosi G.J."/>
            <person name="Szarkandi J.G."/>
            <person name="Papp V."/>
            <person name="Albert L."/>
            <person name="Andreopoulos W."/>
            <person name="Angelini C."/>
            <person name="Antonin V."/>
            <person name="Barry K.W."/>
            <person name="Bougher N.L."/>
            <person name="Buchanan P."/>
            <person name="Buyck B."/>
            <person name="Bense V."/>
            <person name="Catcheside P."/>
            <person name="Chovatia M."/>
            <person name="Cooper J."/>
            <person name="Damon W."/>
            <person name="Desjardin D."/>
            <person name="Finy P."/>
            <person name="Geml J."/>
            <person name="Haridas S."/>
            <person name="Hughes K."/>
            <person name="Justo A."/>
            <person name="Karasinski D."/>
            <person name="Kautmanova I."/>
            <person name="Kiss B."/>
            <person name="Kocsube S."/>
            <person name="Kotiranta H."/>
            <person name="LaButti K.M."/>
            <person name="Lechner B.E."/>
            <person name="Liimatainen K."/>
            <person name="Lipzen A."/>
            <person name="Lukacs Z."/>
            <person name="Mihaltcheva S."/>
            <person name="Morgado L.N."/>
            <person name="Niskanen T."/>
            <person name="Noordeloos M.E."/>
            <person name="Ohm R.A."/>
            <person name="Ortiz-Santana B."/>
            <person name="Ovrebo C."/>
            <person name="Racz N."/>
            <person name="Riley R."/>
            <person name="Savchenko A."/>
            <person name="Shiryaev A."/>
            <person name="Soop K."/>
            <person name="Spirin V."/>
            <person name="Szebenyi C."/>
            <person name="Tomsovsky M."/>
            <person name="Tulloss R.E."/>
            <person name="Uehling J."/>
            <person name="Grigoriev I.V."/>
            <person name="Vagvolgyi C."/>
            <person name="Papp T."/>
            <person name="Martin F.M."/>
            <person name="Miettinen O."/>
            <person name="Hibbett D.S."/>
            <person name="Nagy L.G."/>
        </authorList>
    </citation>
    <scope>NUCLEOTIDE SEQUENCE [LARGE SCALE GENOMIC DNA]</scope>
    <source>
        <strain evidence="2 3">CBS 962.96</strain>
    </source>
</reference>
<gene>
    <name evidence="2" type="ORF">K435DRAFT_377024</name>
</gene>
<sequence>MAIPLENQNQQSSTSKKNIFFYCIPAWGHTKPIPAFGYRILETTPDTIITVFTFSAMYPRLLKEIEKVPREYRKRFFVIDVCGPVFNPQLPLQEFELAFEALWTGKPITCLSSGKIWTGIPKPVVAVVDPFAGYAIEAVRDVTLPSETGRLPVVAWFTAPIGPALRLFGPREIGGIGLSGKLDMKMVRNATEKEIALRAPEFAPQKNGQVVSIPGVPEMYDYEWDPQEIPIVPTFMEEVGRLYFSVCDGLLSVTGSAYEGGAIDTARRWCHSLGHDVYPIGPLLGVDDEEKEKKASSGVITVEDKTSTKAQAVEFLDRMQEKYGKKSVIYMSFGTLFWPVDEQKLWAVIEELLANETPVIFAHPSPFMKAIDEKKLAILKQSPIGMEFQYAPQEAILMHPATGWFISHGGWNSTQEGFMYKVPQIFWPFAGDQPYNAALMSQVHKAGFELINVRTGRDGTQPPYRHKDAPVQPTFTVEAVRAEVRDLLLKLKGDEGAVVRKNYENLGKTFLTGWDKDGEARASMEAFIKEFVH</sequence>
<dbReference type="AlphaFoldDB" id="A0A4S8MHD2"/>